<proteinExistence type="predicted"/>
<dbReference type="SMART" id="SM00867">
    <property type="entry name" value="YceI"/>
    <property type="match status" value="1"/>
</dbReference>
<accession>A0A7C9FQR3</accession>
<dbReference type="SUPFAM" id="SSF101874">
    <property type="entry name" value="YceI-like"/>
    <property type="match status" value="1"/>
</dbReference>
<reference evidence="2 3" key="1">
    <citation type="submission" date="2019-10" db="EMBL/GenBank/DDBJ databases">
        <title>Draft Genome Sequence of Cytophagaceae sp. SJW1-29.</title>
        <authorList>
            <person name="Choi A."/>
        </authorList>
    </citation>
    <scope>NUCLEOTIDE SEQUENCE [LARGE SCALE GENOMIC DNA]</scope>
    <source>
        <strain evidence="2 3">SJW1-29</strain>
    </source>
</reference>
<dbReference type="InterPro" id="IPR036761">
    <property type="entry name" value="TTHA0802/YceI-like_sf"/>
</dbReference>
<keyword evidence="3" id="KW-1185">Reference proteome</keyword>
<sequence>METATKTVWTIDPTHSEIQFKVKHLVISTVTGHFRKFEGTVETQGDDFATGSIHFEAETASVDTNQPQRDEHLRSADFFDAEQYPKMTFQSTSVEKIDDETYKVIGDLTIKGTTKSIELKAEFGGSMTDFYGNYKSGFEITGKINRKEFGLTWDAVTEAGGIVVGDEVRLALNVQIARPA</sequence>
<dbReference type="PANTHER" id="PTHR34406">
    <property type="entry name" value="PROTEIN YCEI"/>
    <property type="match status" value="1"/>
</dbReference>
<evidence type="ECO:0000313" key="3">
    <source>
        <dbReference type="Proteomes" id="UP000479293"/>
    </source>
</evidence>
<dbReference type="Gene3D" id="2.40.128.110">
    <property type="entry name" value="Lipid/polyisoprenoid-binding, YceI-like"/>
    <property type="match status" value="1"/>
</dbReference>
<gene>
    <name evidence="2" type="ORF">GBK04_17795</name>
</gene>
<feature type="domain" description="Lipid/polyisoprenoid-binding YceI-like" evidence="1">
    <location>
        <begin position="8"/>
        <end position="177"/>
    </location>
</feature>
<dbReference type="RefSeq" id="WP_152761954.1">
    <property type="nucleotide sequence ID" value="NZ_WHLY01000002.1"/>
</dbReference>
<dbReference type="PANTHER" id="PTHR34406:SF1">
    <property type="entry name" value="PROTEIN YCEI"/>
    <property type="match status" value="1"/>
</dbReference>
<comment type="caution">
    <text evidence="2">The sequence shown here is derived from an EMBL/GenBank/DDBJ whole genome shotgun (WGS) entry which is preliminary data.</text>
</comment>
<dbReference type="Proteomes" id="UP000479293">
    <property type="component" value="Unassembled WGS sequence"/>
</dbReference>
<protein>
    <recommendedName>
        <fullName evidence="1">Lipid/polyisoprenoid-binding YceI-like domain-containing protein</fullName>
    </recommendedName>
</protein>
<dbReference type="EMBL" id="WHLY01000002">
    <property type="protein sequence ID" value="MPR35149.1"/>
    <property type="molecule type" value="Genomic_DNA"/>
</dbReference>
<dbReference type="Pfam" id="PF04264">
    <property type="entry name" value="YceI"/>
    <property type="match status" value="1"/>
</dbReference>
<organism evidence="2 3">
    <name type="scientific">Salmonirosea aquatica</name>
    <dbReference type="NCBI Taxonomy" id="2654236"/>
    <lineage>
        <taxon>Bacteria</taxon>
        <taxon>Pseudomonadati</taxon>
        <taxon>Bacteroidota</taxon>
        <taxon>Cytophagia</taxon>
        <taxon>Cytophagales</taxon>
        <taxon>Spirosomataceae</taxon>
        <taxon>Salmonirosea</taxon>
    </lineage>
</organism>
<name>A0A7C9FQR3_9BACT</name>
<evidence type="ECO:0000313" key="2">
    <source>
        <dbReference type="EMBL" id="MPR35149.1"/>
    </source>
</evidence>
<dbReference type="AlphaFoldDB" id="A0A7C9FQR3"/>
<evidence type="ECO:0000259" key="1">
    <source>
        <dbReference type="SMART" id="SM00867"/>
    </source>
</evidence>
<dbReference type="InterPro" id="IPR007372">
    <property type="entry name" value="Lipid/polyisoprenoid-bd_YceI"/>
</dbReference>